<evidence type="ECO:0000313" key="2">
    <source>
        <dbReference type="Proteomes" id="UP001522450"/>
    </source>
</evidence>
<accession>A0ABT0AS38</accession>
<dbReference type="RefSeq" id="WP_244034431.1">
    <property type="nucleotide sequence ID" value="NZ_JAAECS010000002.1"/>
</dbReference>
<reference evidence="1 2" key="1">
    <citation type="journal article" date="2022" name="Microbiol. Res.">
        <title>Comparative genome analysis, predicted lifestyle and antimicrobial strategies of Lactococcus carnosus and Lactococcus paracarnosus isolated from meat.</title>
        <authorList>
            <person name="Werum V."/>
            <person name="Ehrmann M."/>
            <person name="Vogel R."/>
            <person name="Hilgarth M."/>
        </authorList>
    </citation>
    <scope>NUCLEOTIDE SEQUENCE [LARGE SCALE GENOMIC DNA]</scope>
    <source>
        <strain evidence="1 2">TMW22177</strain>
    </source>
</reference>
<proteinExistence type="predicted"/>
<keyword evidence="2" id="KW-1185">Reference proteome</keyword>
<comment type="caution">
    <text evidence="1">The sequence shown here is derived from an EMBL/GenBank/DDBJ whole genome shotgun (WGS) entry which is preliminary data.</text>
</comment>
<sequence length="187" mass="21859">MYKQLIMPLIATQAIASYCLMYTDDAINVPQVSRTANAQIAHDTANAKGWVHPNQDYPRNVWFVMFWSIDNGDYRGLGHVALAFLDDNNSLQIHDSEVHREAREIYTSLDDLYGWFGSVGTRMTFLGWSEGVDNVKIIDEIKTENEEVKEVKTDKAKEKYEMWKVYAFPFFVYRDESLNKNIFYRIY</sequence>
<protein>
    <submittedName>
        <fullName evidence="1">Uncharacterized protein</fullName>
    </submittedName>
</protein>
<name>A0ABT0AS38_9LACT</name>
<dbReference type="EMBL" id="JAAECS010000002">
    <property type="protein sequence ID" value="MCJ1989390.1"/>
    <property type="molecule type" value="Genomic_DNA"/>
</dbReference>
<evidence type="ECO:0000313" key="1">
    <source>
        <dbReference type="EMBL" id="MCJ1989390.1"/>
    </source>
</evidence>
<dbReference type="Proteomes" id="UP001522450">
    <property type="component" value="Unassembled WGS sequence"/>
</dbReference>
<gene>
    <name evidence="1" type="ORF">GYN21_04075</name>
</gene>
<organism evidence="1 2">
    <name type="scientific">Pseudolactococcus carnosus</name>
    <dbReference type="NCBI Taxonomy" id="2749961"/>
    <lineage>
        <taxon>Bacteria</taxon>
        <taxon>Bacillati</taxon>
        <taxon>Bacillota</taxon>
        <taxon>Bacilli</taxon>
        <taxon>Lactobacillales</taxon>
        <taxon>Streptococcaceae</taxon>
        <taxon>Pseudolactococcus</taxon>
    </lineage>
</organism>